<keyword evidence="8" id="KW-1185">Reference proteome</keyword>
<dbReference type="InterPro" id="IPR057375">
    <property type="entry name" value="ULP2A/B_PH"/>
</dbReference>
<accession>A0A1U7ZMM4</accession>
<evidence type="ECO:0000256" key="1">
    <source>
        <dbReference type="ARBA" id="ARBA00005234"/>
    </source>
</evidence>
<organism evidence="8 9">
    <name type="scientific">Nelumbo nucifera</name>
    <name type="common">Sacred lotus</name>
    <dbReference type="NCBI Taxonomy" id="4432"/>
    <lineage>
        <taxon>Eukaryota</taxon>
        <taxon>Viridiplantae</taxon>
        <taxon>Streptophyta</taxon>
        <taxon>Embryophyta</taxon>
        <taxon>Tracheophyta</taxon>
        <taxon>Spermatophyta</taxon>
        <taxon>Magnoliopsida</taxon>
        <taxon>Proteales</taxon>
        <taxon>Nelumbonaceae</taxon>
        <taxon>Nelumbo</taxon>
    </lineage>
</organism>
<dbReference type="Pfam" id="PF02902">
    <property type="entry name" value="Peptidase_C48"/>
    <property type="match status" value="1"/>
</dbReference>
<dbReference type="Gene3D" id="1.10.418.20">
    <property type="match status" value="1"/>
</dbReference>
<dbReference type="PROSITE" id="PS50600">
    <property type="entry name" value="ULP_PROTEASE"/>
    <property type="match status" value="1"/>
</dbReference>
<feature type="region of interest" description="Disordered" evidence="6">
    <location>
        <begin position="164"/>
        <end position="191"/>
    </location>
</feature>
<evidence type="ECO:0000256" key="5">
    <source>
        <dbReference type="ARBA" id="ARBA00057729"/>
    </source>
</evidence>
<dbReference type="PANTHER" id="PTHR47764:SF2">
    <property type="entry name" value="UBIQUITIN-LIKE PROTEASE FAMILY PROFILE DOMAIN-CONTAINING PROTEIN"/>
    <property type="match status" value="1"/>
</dbReference>
<dbReference type="GeneID" id="104595488"/>
<proteinExistence type="inferred from homology"/>
<sequence>MMMESSGKDLTVFGFKEEDEAIESVSGRYTGKFSNSNEGNLTKYNFLQCFAERTNFQRTETNNASCVEVDSSASDHKCNNDGSHVLGLSAVERATERGILSLDAVLASNPMSCEPHVCNSMVNVEPENLSGELNSFKVGSLSLEMPSSGNKQFNSTLLEPLSNSEPVDVVSDDDSMKTSSPSTSSDLVKNEDSLGQPVSDHCFDGWKMDQLNVDVVVSPDYVMYGDACCTESFLVFSCSCIKLEDSTAYGSKEWAIDDVIDIESQWCARVETAMVKLCLKLADALGAENAHETPGILELIFAVSDPNWSEKQEKITLLNERYGTIWNVVFNTELVREEDFAGQNGMLFSKRCFYNFDKTFEEVIYPKGDPDAVSISKRDVELLQPETFINDTIVDFYIKYLKNKIQPEDKNRFHFFNSFFFRKLADMDKDPSSASEGRAAFQRVHKWTRKINLFEKDYIFIPVNFNLHWSLIVICHPGEVVNFKDEDANKSLKVPCILHMDSIKGSHKGLKNLVQSYLWEEWKARQNESLEDASSKFINLRFIPLELPQQENSFDCGLFLLHYVELFLEEAPVNFNPFRITKLCNFDALQDAETGKQFAYSPSGEAFQPNEACMASSYFCKDFGATGTLWNPRICMQLDKDEDESSSPNSSGCEAQISSEIEVGEHFKNRDVVGANQPEETVAEKPAADSPEKIWCLTGSPTSASNERLENCIVEDSQEMDTMCENNGSITCQDPLAPTHHYEVESTENLDFMANHVEIGSNDPLSDSDERVVKRPRLGPPLEEL</sequence>
<reference evidence="9" key="1">
    <citation type="submission" date="2025-08" db="UniProtKB">
        <authorList>
            <consortium name="RefSeq"/>
        </authorList>
    </citation>
    <scope>IDENTIFICATION</scope>
</reference>
<evidence type="ECO:0000256" key="3">
    <source>
        <dbReference type="ARBA" id="ARBA00022786"/>
    </source>
</evidence>
<gene>
    <name evidence="9" type="primary">LOC104595488</name>
</gene>
<feature type="region of interest" description="Disordered" evidence="6">
    <location>
        <begin position="758"/>
        <end position="785"/>
    </location>
</feature>
<keyword evidence="4" id="KW-0378">Hydrolase</keyword>
<comment type="function">
    <text evidence="5">Protease that catalyzes two essential functions in the SUMO pathway: processing of full-length SUMOs to their mature forms and deconjugation of SUMO from targeted proteins.</text>
</comment>
<dbReference type="GO" id="GO:0006508">
    <property type="term" value="P:proteolysis"/>
    <property type="evidence" value="ECO:0007669"/>
    <property type="project" value="UniProtKB-KW"/>
</dbReference>
<evidence type="ECO:0000313" key="9">
    <source>
        <dbReference type="RefSeq" id="XP_010254529.1"/>
    </source>
</evidence>
<dbReference type="GO" id="GO:0008234">
    <property type="term" value="F:cysteine-type peptidase activity"/>
    <property type="evidence" value="ECO:0007669"/>
    <property type="project" value="InterPro"/>
</dbReference>
<dbReference type="SUPFAM" id="SSF54001">
    <property type="entry name" value="Cysteine proteinases"/>
    <property type="match status" value="1"/>
</dbReference>
<keyword evidence="2 9" id="KW-0645">Protease</keyword>
<dbReference type="PANTHER" id="PTHR47764">
    <property type="entry name" value="UBIQUITIN-LIKE-SPECIFIC PROTEASE 2B-RELATED"/>
    <property type="match status" value="1"/>
</dbReference>
<dbReference type="Gene3D" id="3.30.310.130">
    <property type="entry name" value="Ubiquitin-related"/>
    <property type="match status" value="1"/>
</dbReference>
<dbReference type="RefSeq" id="XP_010254529.1">
    <property type="nucleotide sequence ID" value="XM_010256227.2"/>
</dbReference>
<dbReference type="InterPro" id="IPR003653">
    <property type="entry name" value="Peptidase_C48_C"/>
</dbReference>
<evidence type="ECO:0000259" key="7">
    <source>
        <dbReference type="PROSITE" id="PS50600"/>
    </source>
</evidence>
<keyword evidence="3" id="KW-0833">Ubl conjugation pathway</keyword>
<dbReference type="AlphaFoldDB" id="A0A1U7ZMM4"/>
<dbReference type="OrthoDB" id="442460at2759"/>
<evidence type="ECO:0000313" key="8">
    <source>
        <dbReference type="Proteomes" id="UP000189703"/>
    </source>
</evidence>
<dbReference type="InterPro" id="IPR038765">
    <property type="entry name" value="Papain-like_cys_pep_sf"/>
</dbReference>
<evidence type="ECO:0000256" key="2">
    <source>
        <dbReference type="ARBA" id="ARBA00022670"/>
    </source>
</evidence>
<feature type="compositionally biased region" description="Low complexity" evidence="6">
    <location>
        <begin position="177"/>
        <end position="186"/>
    </location>
</feature>
<feature type="domain" description="Ubiquitin-like protease family profile" evidence="7">
    <location>
        <begin position="373"/>
        <end position="567"/>
    </location>
</feature>
<evidence type="ECO:0000256" key="6">
    <source>
        <dbReference type="SAM" id="MobiDB-lite"/>
    </source>
</evidence>
<dbReference type="FunFam" id="3.30.310.130:FF:000006">
    <property type="entry name" value="Probable ubiquitin-like-specific protease 2B"/>
    <property type="match status" value="1"/>
</dbReference>
<protein>
    <submittedName>
        <fullName evidence="9">Probable ubiquitin-like-specific protease 2B isoform X2</fullName>
    </submittedName>
</protein>
<dbReference type="Pfam" id="PF25352">
    <property type="entry name" value="PH_ULP"/>
    <property type="match status" value="1"/>
</dbReference>
<name>A0A1U7ZMM4_NELNU</name>
<comment type="similarity">
    <text evidence="1">Belongs to the peptidase C48 family.</text>
</comment>
<evidence type="ECO:0000256" key="4">
    <source>
        <dbReference type="ARBA" id="ARBA00022801"/>
    </source>
</evidence>
<dbReference type="Proteomes" id="UP000189703">
    <property type="component" value="Unplaced"/>
</dbReference>